<dbReference type="Proteomes" id="UP000664859">
    <property type="component" value="Unassembled WGS sequence"/>
</dbReference>
<dbReference type="EMBL" id="JAFCMP010000511">
    <property type="protein sequence ID" value="KAG5178934.1"/>
    <property type="molecule type" value="Genomic_DNA"/>
</dbReference>
<evidence type="ECO:0000313" key="3">
    <source>
        <dbReference type="EMBL" id="KAG5178934.1"/>
    </source>
</evidence>
<protein>
    <recommendedName>
        <fullName evidence="5">Lysozyme</fullName>
    </recommendedName>
</protein>
<reference evidence="3" key="1">
    <citation type="submission" date="2021-02" db="EMBL/GenBank/DDBJ databases">
        <title>First Annotated Genome of the Yellow-green Alga Tribonema minus.</title>
        <authorList>
            <person name="Mahan K.M."/>
        </authorList>
    </citation>
    <scope>NUCLEOTIDE SEQUENCE</scope>
    <source>
        <strain evidence="3">UTEX B ZZ1240</strain>
    </source>
</reference>
<organism evidence="3 4">
    <name type="scientific">Tribonema minus</name>
    <dbReference type="NCBI Taxonomy" id="303371"/>
    <lineage>
        <taxon>Eukaryota</taxon>
        <taxon>Sar</taxon>
        <taxon>Stramenopiles</taxon>
        <taxon>Ochrophyta</taxon>
        <taxon>PX clade</taxon>
        <taxon>Xanthophyceae</taxon>
        <taxon>Tribonematales</taxon>
        <taxon>Tribonemataceae</taxon>
        <taxon>Tribonema</taxon>
    </lineage>
</organism>
<sequence>MAFMRCCAVLALAAGAAGFSLRGAEQQEQHGRKLAPKLCLKEWKACKADAICNNCLENGNVPEKPKIDNATCATVDKWWDQIAFKGIAGCDDYDIGKSKLSKLLYCRYDSYAAEAKIKCELGSIAPSTAPSMVPTTMPFQYATDAPAATVGPTVEGSAGGTLAGTQDVPVDKKGCALLYGQCAGVGFGEYCCTAGSVCIATGGIYYSQCQPPVAATQPPQPPATSGATSGGGSGSSNSGTLGGSSASSGANAATPAPPVV</sequence>
<gene>
    <name evidence="3" type="ORF">JKP88DRAFT_350160</name>
</gene>
<feature type="compositionally biased region" description="Low complexity" evidence="1">
    <location>
        <begin position="235"/>
        <end position="254"/>
    </location>
</feature>
<feature type="chain" id="PRO_5032334789" description="Lysozyme" evidence="2">
    <location>
        <begin position="19"/>
        <end position="260"/>
    </location>
</feature>
<feature type="signal peptide" evidence="2">
    <location>
        <begin position="1"/>
        <end position="18"/>
    </location>
</feature>
<comment type="caution">
    <text evidence="3">The sequence shown here is derived from an EMBL/GenBank/DDBJ whole genome shotgun (WGS) entry which is preliminary data.</text>
</comment>
<evidence type="ECO:0008006" key="5">
    <source>
        <dbReference type="Google" id="ProtNLM"/>
    </source>
</evidence>
<keyword evidence="2" id="KW-0732">Signal</keyword>
<dbReference type="AlphaFoldDB" id="A0A835YPP1"/>
<proteinExistence type="predicted"/>
<evidence type="ECO:0000256" key="1">
    <source>
        <dbReference type="SAM" id="MobiDB-lite"/>
    </source>
</evidence>
<feature type="region of interest" description="Disordered" evidence="1">
    <location>
        <begin position="214"/>
        <end position="260"/>
    </location>
</feature>
<name>A0A835YPP1_9STRA</name>
<keyword evidence="4" id="KW-1185">Reference proteome</keyword>
<evidence type="ECO:0000256" key="2">
    <source>
        <dbReference type="SAM" id="SignalP"/>
    </source>
</evidence>
<accession>A0A835YPP1</accession>
<feature type="compositionally biased region" description="Low complexity" evidence="1">
    <location>
        <begin position="214"/>
        <end position="227"/>
    </location>
</feature>
<evidence type="ECO:0000313" key="4">
    <source>
        <dbReference type="Proteomes" id="UP000664859"/>
    </source>
</evidence>